<proteinExistence type="predicted"/>
<dbReference type="AlphaFoldDB" id="A0A9P7RMJ6"/>
<sequence length="79" mass="8852">MANSPRSTSLVDIPVPGVQRAPLFGGDVVRLKELFAEFEELANGCRWTCYHSSPLRRFIQSPLSFGPFGGYSMRTMDKQ</sequence>
<accession>A0A9P7RMJ6</accession>
<comment type="caution">
    <text evidence="1">The sequence shown here is derived from an EMBL/GenBank/DDBJ whole genome shotgun (WGS) entry which is preliminary data.</text>
</comment>
<keyword evidence="2" id="KW-1185">Reference proteome</keyword>
<dbReference type="EMBL" id="CM032191">
    <property type="protein sequence ID" value="KAG7085898.1"/>
    <property type="molecule type" value="Genomic_DNA"/>
</dbReference>
<dbReference type="RefSeq" id="XP_043002369.1">
    <property type="nucleotide sequence ID" value="XM_043160412.1"/>
</dbReference>
<dbReference type="GeneID" id="66072508"/>
<evidence type="ECO:0000313" key="2">
    <source>
        <dbReference type="Proteomes" id="UP001049176"/>
    </source>
</evidence>
<protein>
    <submittedName>
        <fullName evidence="1">Uncharacterized protein</fullName>
    </submittedName>
</protein>
<dbReference type="Proteomes" id="UP001049176">
    <property type="component" value="Chromosome 11"/>
</dbReference>
<organism evidence="1 2">
    <name type="scientific">Marasmius oreades</name>
    <name type="common">fairy-ring Marasmius</name>
    <dbReference type="NCBI Taxonomy" id="181124"/>
    <lineage>
        <taxon>Eukaryota</taxon>
        <taxon>Fungi</taxon>
        <taxon>Dikarya</taxon>
        <taxon>Basidiomycota</taxon>
        <taxon>Agaricomycotina</taxon>
        <taxon>Agaricomycetes</taxon>
        <taxon>Agaricomycetidae</taxon>
        <taxon>Agaricales</taxon>
        <taxon>Marasmiineae</taxon>
        <taxon>Marasmiaceae</taxon>
        <taxon>Marasmius</taxon>
    </lineage>
</organism>
<gene>
    <name evidence="1" type="ORF">E1B28_003432</name>
</gene>
<reference evidence="1" key="1">
    <citation type="journal article" date="2021" name="Genome Biol. Evol.">
        <title>The assembled and annotated genome of the fairy-ring fungus Marasmius oreades.</title>
        <authorList>
            <person name="Hiltunen M."/>
            <person name="Ament-Velasquez S.L."/>
            <person name="Johannesson H."/>
        </authorList>
    </citation>
    <scope>NUCLEOTIDE SEQUENCE</scope>
    <source>
        <strain evidence="1">03SP1</strain>
    </source>
</reference>
<evidence type="ECO:0000313" key="1">
    <source>
        <dbReference type="EMBL" id="KAG7085898.1"/>
    </source>
</evidence>
<name>A0A9P7RMJ6_9AGAR</name>
<dbReference type="KEGG" id="more:E1B28_003432"/>